<keyword evidence="3" id="KW-1185">Reference proteome</keyword>
<dbReference type="InterPro" id="IPR011705">
    <property type="entry name" value="BACK"/>
</dbReference>
<accession>A0A0N4TT16</accession>
<dbReference type="WBParaSite" id="BPAG_0001186301-mRNA-1">
    <property type="protein sequence ID" value="BPAG_0001186301-mRNA-1"/>
    <property type="gene ID" value="BPAG_0001186301"/>
</dbReference>
<evidence type="ECO:0000313" key="2">
    <source>
        <dbReference type="EMBL" id="VDN93011.1"/>
    </source>
</evidence>
<dbReference type="Proteomes" id="UP000278627">
    <property type="component" value="Unassembled WGS sequence"/>
</dbReference>
<dbReference type="Pfam" id="PF07707">
    <property type="entry name" value="BACK"/>
    <property type="match status" value="1"/>
</dbReference>
<protein>
    <submittedName>
        <fullName evidence="4">BACK domain-containing protein</fullName>
    </submittedName>
</protein>
<sequence length="245" mass="28739">MRFRCITDILYNHQKLSDNSTIMIHPEIATAHSGYFRRHYLKEMKAQKKPMTFGILPCSLAEIPELLALCCKLQIPSMRAIIEKFIIQKAADHNCLLDCWNISCHRQFDLSLRTKDFVLSFGRSMPNPKAVLDLRFAQLDQAAVEELLKRDNLPVRSECDVLRIALMYYFRREGHVNMQSLLNVIRYNCGNETFMRIFSIDNEEPRFCFEENCAHGLWQSERHLYDQNIWPITDAPSPRRNPNVD</sequence>
<reference evidence="4" key="1">
    <citation type="submission" date="2017-02" db="UniProtKB">
        <authorList>
            <consortium name="WormBaseParasite"/>
        </authorList>
    </citation>
    <scope>IDENTIFICATION</scope>
</reference>
<evidence type="ECO:0000313" key="4">
    <source>
        <dbReference type="WBParaSite" id="BPAG_0001186301-mRNA-1"/>
    </source>
</evidence>
<proteinExistence type="predicted"/>
<reference evidence="2 3" key="2">
    <citation type="submission" date="2018-11" db="EMBL/GenBank/DDBJ databases">
        <authorList>
            <consortium name="Pathogen Informatics"/>
        </authorList>
    </citation>
    <scope>NUCLEOTIDE SEQUENCE [LARGE SCALE GENOMIC DNA]</scope>
</reference>
<evidence type="ECO:0000259" key="1">
    <source>
        <dbReference type="Pfam" id="PF07707"/>
    </source>
</evidence>
<feature type="domain" description="BACK" evidence="1">
    <location>
        <begin position="135"/>
        <end position="194"/>
    </location>
</feature>
<evidence type="ECO:0000313" key="3">
    <source>
        <dbReference type="Proteomes" id="UP000278627"/>
    </source>
</evidence>
<dbReference type="EMBL" id="UZAD01013251">
    <property type="protein sequence ID" value="VDN93011.1"/>
    <property type="molecule type" value="Genomic_DNA"/>
</dbReference>
<name>A0A0N4TT16_BRUPA</name>
<dbReference type="AlphaFoldDB" id="A0A0N4TT16"/>
<dbReference type="STRING" id="6280.A0A0N4TT16"/>
<organism evidence="4">
    <name type="scientific">Brugia pahangi</name>
    <name type="common">Filarial nematode worm</name>
    <dbReference type="NCBI Taxonomy" id="6280"/>
    <lineage>
        <taxon>Eukaryota</taxon>
        <taxon>Metazoa</taxon>
        <taxon>Ecdysozoa</taxon>
        <taxon>Nematoda</taxon>
        <taxon>Chromadorea</taxon>
        <taxon>Rhabditida</taxon>
        <taxon>Spirurina</taxon>
        <taxon>Spiruromorpha</taxon>
        <taxon>Filarioidea</taxon>
        <taxon>Onchocercidae</taxon>
        <taxon>Brugia</taxon>
    </lineage>
</organism>
<gene>
    <name evidence="2" type="ORF">BPAG_LOCUS11825</name>
</gene>